<dbReference type="PANTHER" id="PTHR21485:SF3">
    <property type="entry name" value="N-ACYLNEURAMINATE CYTIDYLYLTRANSFERASE"/>
    <property type="match status" value="1"/>
</dbReference>
<evidence type="ECO:0000313" key="1">
    <source>
        <dbReference type="EMBL" id="MBB3206271.1"/>
    </source>
</evidence>
<dbReference type="Gene3D" id="3.90.550.10">
    <property type="entry name" value="Spore Coat Polysaccharide Biosynthesis Protein SpsA, Chain A"/>
    <property type="match status" value="1"/>
</dbReference>
<gene>
    <name evidence="1" type="ORF">FHS27_002080</name>
</gene>
<keyword evidence="2" id="KW-1185">Reference proteome</keyword>
<reference evidence="1 2" key="1">
    <citation type="submission" date="2020-08" db="EMBL/GenBank/DDBJ databases">
        <title>Genomic Encyclopedia of Type Strains, Phase III (KMG-III): the genomes of soil and plant-associated and newly described type strains.</title>
        <authorList>
            <person name="Whitman W."/>
        </authorList>
    </citation>
    <scope>NUCLEOTIDE SEQUENCE [LARGE SCALE GENOMIC DNA]</scope>
    <source>
        <strain evidence="1 2">CECT 8075</strain>
    </source>
</reference>
<sequence>MIIAMIPARMGSQRLAKKNLRELGGVPLISRAIRKCVAANVFDEIWVNSEHPDFGQIAQDEGVSFHQRPEALGNNQATSEQYTAEFLTAHACDYVFQVHSIAPLLTIQDITFFVNEMNTGKYDCLLSTEEIQIECAFEGKPVNFTLDEKTNSQELTPVQRVSWSITGWRRDTYLESFNAGHCATYSGRVGFTPISRLAAHVIKTEADLELAEALLPTLENKLT</sequence>
<accession>A0A7W5H5W7</accession>
<evidence type="ECO:0000313" key="2">
    <source>
        <dbReference type="Proteomes" id="UP000536179"/>
    </source>
</evidence>
<dbReference type="InterPro" id="IPR003329">
    <property type="entry name" value="Cytidylyl_trans"/>
</dbReference>
<dbReference type="Proteomes" id="UP000536179">
    <property type="component" value="Unassembled WGS sequence"/>
</dbReference>
<organism evidence="1 2">
    <name type="scientific">Aporhodopirellula rubra</name>
    <dbReference type="NCBI Taxonomy" id="980271"/>
    <lineage>
        <taxon>Bacteria</taxon>
        <taxon>Pseudomonadati</taxon>
        <taxon>Planctomycetota</taxon>
        <taxon>Planctomycetia</taxon>
        <taxon>Pirellulales</taxon>
        <taxon>Pirellulaceae</taxon>
        <taxon>Aporhodopirellula</taxon>
    </lineage>
</organism>
<dbReference type="PANTHER" id="PTHR21485">
    <property type="entry name" value="HAD SUPERFAMILY MEMBERS CMAS AND KDSC"/>
    <property type="match status" value="1"/>
</dbReference>
<name>A0A7W5H5W7_9BACT</name>
<dbReference type="Pfam" id="PF02348">
    <property type="entry name" value="CTP_transf_3"/>
    <property type="match status" value="1"/>
</dbReference>
<dbReference type="GO" id="GO:0008781">
    <property type="term" value="F:N-acylneuraminate cytidylyltransferase activity"/>
    <property type="evidence" value="ECO:0007669"/>
    <property type="project" value="TreeGrafter"/>
</dbReference>
<dbReference type="RefSeq" id="WP_184304654.1">
    <property type="nucleotide sequence ID" value="NZ_JACHXU010000006.1"/>
</dbReference>
<comment type="caution">
    <text evidence="1">The sequence shown here is derived from an EMBL/GenBank/DDBJ whole genome shotgun (WGS) entry which is preliminary data.</text>
</comment>
<protein>
    <submittedName>
        <fullName evidence="1">CMP-N-acetylneuraminic acid synthetase</fullName>
    </submittedName>
</protein>
<dbReference type="EMBL" id="JACHXU010000006">
    <property type="protein sequence ID" value="MBB3206271.1"/>
    <property type="molecule type" value="Genomic_DNA"/>
</dbReference>
<dbReference type="AlphaFoldDB" id="A0A7W5H5W7"/>
<dbReference type="SUPFAM" id="SSF53448">
    <property type="entry name" value="Nucleotide-diphospho-sugar transferases"/>
    <property type="match status" value="1"/>
</dbReference>
<proteinExistence type="predicted"/>
<dbReference type="InterPro" id="IPR029044">
    <property type="entry name" value="Nucleotide-diphossugar_trans"/>
</dbReference>
<dbReference type="InterPro" id="IPR050793">
    <property type="entry name" value="CMP-NeuNAc_synthase"/>
</dbReference>